<dbReference type="PANTHER" id="PTHR11319">
    <property type="entry name" value="G PROTEIN-COUPLED RECEPTOR-RELATED"/>
    <property type="match status" value="1"/>
</dbReference>
<dbReference type="EMBL" id="BRXY01000022">
    <property type="protein sequence ID" value="GMH53808.1"/>
    <property type="molecule type" value="Genomic_DNA"/>
</dbReference>
<evidence type="ECO:0000256" key="1">
    <source>
        <dbReference type="SAM" id="Phobius"/>
    </source>
</evidence>
<dbReference type="Proteomes" id="UP001165085">
    <property type="component" value="Unassembled WGS sequence"/>
</dbReference>
<dbReference type="SUPFAM" id="SSF57184">
    <property type="entry name" value="Growth factor receptor domain"/>
    <property type="match status" value="1"/>
</dbReference>
<evidence type="ECO:0000313" key="2">
    <source>
        <dbReference type="EMBL" id="GMH53808.1"/>
    </source>
</evidence>
<name>A0A9W7DST9_9STRA</name>
<keyword evidence="3" id="KW-1185">Reference proteome</keyword>
<keyword evidence="1" id="KW-1133">Transmembrane helix</keyword>
<dbReference type="Gene3D" id="2.10.50.10">
    <property type="entry name" value="Tumor Necrosis Factor Receptor, subunit A, domain 2"/>
    <property type="match status" value="2"/>
</dbReference>
<accession>A0A9W7DST9</accession>
<feature type="transmembrane region" description="Helical" evidence="1">
    <location>
        <begin position="290"/>
        <end position="311"/>
    </location>
</feature>
<evidence type="ECO:0000313" key="3">
    <source>
        <dbReference type="Proteomes" id="UP001165085"/>
    </source>
</evidence>
<evidence type="ECO:0008006" key="4">
    <source>
        <dbReference type="Google" id="ProtNLM"/>
    </source>
</evidence>
<feature type="transmembrane region" description="Helical" evidence="1">
    <location>
        <begin position="375"/>
        <end position="397"/>
    </location>
</feature>
<dbReference type="AlphaFoldDB" id="A0A9W7DST9"/>
<sequence length="457" mass="49274">MLKTNGCELCPAGTYTATGGVGLDECKTCDDGFYSSGPGSATCLICEPGKYTNTEQTECLLCPAGKISGVASSECTVCEIGKFAEREGSVECKFCNTDEVIKGSITAECGTTSKSGCICPAGKYLNNETSTCVTAPEGVKETVEGMNVTTMNLEKGFWRTESGSSDILMCLAEDHCLGGPNPEEQCKEGHIGPLCAVCDDGYASTGGGLTLKCNVCDGGDATQTIAIYLDLLTITVSLAVGITLSAECHDLNFPSFITIFLSSTSSIVNLDFLNLMPLGCITTSDLHRTLVVMTLGPFTLGFLNLLLYKAFKTCGAKHRANETFGWFLFISFLILPSVCTKIFSTFACRDFNGDYGSYLKVDYSINCDSAEHKKYVTYACFCCAVFPIGVPLMYFILLRQMKNLVDPGQNELCFEKGEEEGLKAALKERERHEHEHEDLASLSFLYARTSPSAGTLR</sequence>
<feature type="transmembrane region" description="Helical" evidence="1">
    <location>
        <begin position="323"/>
        <end position="343"/>
    </location>
</feature>
<protein>
    <recommendedName>
        <fullName evidence="4">Tyrosine-protein kinase ephrin type A/B receptor-like domain-containing protein</fullName>
    </recommendedName>
</protein>
<keyword evidence="1" id="KW-0472">Membrane</keyword>
<dbReference type="OrthoDB" id="5950997at2759"/>
<dbReference type="SMART" id="SM01411">
    <property type="entry name" value="Ephrin_rec_like"/>
    <property type="match status" value="3"/>
</dbReference>
<proteinExistence type="predicted"/>
<dbReference type="InterPro" id="IPR009030">
    <property type="entry name" value="Growth_fac_rcpt_cys_sf"/>
</dbReference>
<feature type="transmembrane region" description="Helical" evidence="1">
    <location>
        <begin position="225"/>
        <end position="244"/>
    </location>
</feature>
<organism evidence="2 3">
    <name type="scientific">Triparma strigata</name>
    <dbReference type="NCBI Taxonomy" id="1606541"/>
    <lineage>
        <taxon>Eukaryota</taxon>
        <taxon>Sar</taxon>
        <taxon>Stramenopiles</taxon>
        <taxon>Ochrophyta</taxon>
        <taxon>Bolidophyceae</taxon>
        <taxon>Parmales</taxon>
        <taxon>Triparmaceae</taxon>
        <taxon>Triparma</taxon>
    </lineage>
</organism>
<reference evidence="3" key="1">
    <citation type="journal article" date="2023" name="Commun. Biol.">
        <title>Genome analysis of Parmales, the sister group of diatoms, reveals the evolutionary specialization of diatoms from phago-mixotrophs to photoautotrophs.</title>
        <authorList>
            <person name="Ban H."/>
            <person name="Sato S."/>
            <person name="Yoshikawa S."/>
            <person name="Yamada K."/>
            <person name="Nakamura Y."/>
            <person name="Ichinomiya M."/>
            <person name="Sato N."/>
            <person name="Blanc-Mathieu R."/>
            <person name="Endo H."/>
            <person name="Kuwata A."/>
            <person name="Ogata H."/>
        </authorList>
    </citation>
    <scope>NUCLEOTIDE SEQUENCE [LARGE SCALE GENOMIC DNA]</scope>
    <source>
        <strain evidence="3">NIES 3701</strain>
    </source>
</reference>
<keyword evidence="1" id="KW-0812">Transmembrane</keyword>
<comment type="caution">
    <text evidence="2">The sequence shown here is derived from an EMBL/GenBank/DDBJ whole genome shotgun (WGS) entry which is preliminary data.</text>
</comment>
<dbReference type="PANTHER" id="PTHR11319:SF35">
    <property type="entry name" value="OUTER MEMBRANE PROTEIN PMPC-RELATED"/>
    <property type="match status" value="1"/>
</dbReference>
<gene>
    <name evidence="2" type="ORF">TrST_g8087</name>
</gene>